<dbReference type="InterPro" id="IPR018980">
    <property type="entry name" value="FERM_PH-like_C"/>
</dbReference>
<feature type="compositionally biased region" description="Low complexity" evidence="8">
    <location>
        <begin position="1003"/>
        <end position="1015"/>
    </location>
</feature>
<dbReference type="CDD" id="cd17099">
    <property type="entry name" value="FERM_F1_PTPN14_like"/>
    <property type="match status" value="1"/>
</dbReference>
<feature type="compositionally biased region" description="Low complexity" evidence="8">
    <location>
        <begin position="417"/>
        <end position="428"/>
    </location>
</feature>
<dbReference type="Pfam" id="PF09380">
    <property type="entry name" value="FERM_C"/>
    <property type="match status" value="1"/>
</dbReference>
<evidence type="ECO:0000256" key="1">
    <source>
        <dbReference type="ARBA" id="ARBA00004245"/>
    </source>
</evidence>
<dbReference type="PRINTS" id="PR00700">
    <property type="entry name" value="PRTYPHPHTASE"/>
</dbReference>
<dbReference type="OrthoDB" id="5854685at2759"/>
<feature type="domain" description="Tyrosine-protein phosphatase" evidence="9">
    <location>
        <begin position="1126"/>
        <end position="1394"/>
    </location>
</feature>
<evidence type="ECO:0000256" key="4">
    <source>
        <dbReference type="ARBA" id="ARBA00022490"/>
    </source>
</evidence>
<dbReference type="Gene3D" id="1.20.80.10">
    <property type="match status" value="1"/>
</dbReference>
<protein>
    <recommendedName>
        <fullName evidence="3">protein-tyrosine-phosphatase</fullName>
        <ecNumber evidence="3">3.1.3.48</ecNumber>
    </recommendedName>
</protein>
<keyword evidence="6" id="KW-0904">Protein phosphatase</keyword>
<evidence type="ECO:0000256" key="6">
    <source>
        <dbReference type="ARBA" id="ARBA00022912"/>
    </source>
</evidence>
<dbReference type="SUPFAM" id="SSF52799">
    <property type="entry name" value="(Phosphotyrosine protein) phosphatases II"/>
    <property type="match status" value="1"/>
</dbReference>
<feature type="domain" description="FERM" evidence="11">
    <location>
        <begin position="38"/>
        <end position="326"/>
    </location>
</feature>
<proteinExistence type="inferred from homology"/>
<feature type="compositionally biased region" description="Low complexity" evidence="8">
    <location>
        <begin position="863"/>
        <end position="875"/>
    </location>
</feature>
<dbReference type="CDD" id="cd13188">
    <property type="entry name" value="FERM_C_PTPN14_PTPN21"/>
    <property type="match status" value="1"/>
</dbReference>
<feature type="region of interest" description="Disordered" evidence="8">
    <location>
        <begin position="758"/>
        <end position="781"/>
    </location>
</feature>
<dbReference type="Pfam" id="PF00102">
    <property type="entry name" value="Y_phosphatase"/>
    <property type="match status" value="1"/>
</dbReference>
<dbReference type="SMART" id="SM01196">
    <property type="entry name" value="FERM_C"/>
    <property type="match status" value="1"/>
</dbReference>
<dbReference type="InterPro" id="IPR018979">
    <property type="entry name" value="FERM_N"/>
</dbReference>
<dbReference type="PROSITE" id="PS50055">
    <property type="entry name" value="TYR_PHOSPHATASE_PTP"/>
    <property type="match status" value="1"/>
</dbReference>
<accession>A0A8S4PFN1</accession>
<evidence type="ECO:0000259" key="11">
    <source>
        <dbReference type="PROSITE" id="PS50057"/>
    </source>
</evidence>
<dbReference type="Pfam" id="PF00373">
    <property type="entry name" value="FERM_M"/>
    <property type="match status" value="1"/>
</dbReference>
<dbReference type="FunFam" id="1.20.80.10:FF:000014">
    <property type="entry name" value="Tyrosine-protein phosphatase non-receptor type"/>
    <property type="match status" value="1"/>
</dbReference>
<dbReference type="InterPro" id="IPR029071">
    <property type="entry name" value="Ubiquitin-like_domsf"/>
</dbReference>
<dbReference type="SUPFAM" id="SSF47031">
    <property type="entry name" value="Second domain of FERM"/>
    <property type="match status" value="1"/>
</dbReference>
<dbReference type="Gene3D" id="3.10.20.90">
    <property type="entry name" value="Phosphatidylinositol 3-kinase Catalytic Subunit, Chain A, domain 1"/>
    <property type="match status" value="1"/>
</dbReference>
<dbReference type="SMART" id="SM00194">
    <property type="entry name" value="PTPc"/>
    <property type="match status" value="1"/>
</dbReference>
<feature type="region of interest" description="Disordered" evidence="8">
    <location>
        <begin position="924"/>
        <end position="1015"/>
    </location>
</feature>
<feature type="compositionally biased region" description="Polar residues" evidence="8">
    <location>
        <begin position="924"/>
        <end position="940"/>
    </location>
</feature>
<keyword evidence="4" id="KW-0963">Cytoplasm</keyword>
<gene>
    <name evidence="12" type="ORF">OFUS_LOCUS16857</name>
</gene>
<dbReference type="EMBL" id="CAIIXF020000008">
    <property type="protein sequence ID" value="CAH1791812.1"/>
    <property type="molecule type" value="Genomic_DNA"/>
</dbReference>
<dbReference type="InterPro" id="IPR011993">
    <property type="entry name" value="PH-like_dom_sf"/>
</dbReference>
<keyword evidence="7" id="KW-0206">Cytoskeleton</keyword>
<dbReference type="GO" id="GO:0005856">
    <property type="term" value="C:cytoskeleton"/>
    <property type="evidence" value="ECO:0007669"/>
    <property type="project" value="UniProtKB-SubCell"/>
</dbReference>
<evidence type="ECO:0000259" key="9">
    <source>
        <dbReference type="PROSITE" id="PS50055"/>
    </source>
</evidence>
<dbReference type="InterPro" id="IPR016130">
    <property type="entry name" value="Tyr_Pase_AS"/>
</dbReference>
<keyword evidence="13" id="KW-1185">Reference proteome</keyword>
<dbReference type="InterPro" id="IPR003595">
    <property type="entry name" value="Tyr_Pase_cat"/>
</dbReference>
<dbReference type="GO" id="GO:0004725">
    <property type="term" value="F:protein tyrosine phosphatase activity"/>
    <property type="evidence" value="ECO:0007669"/>
    <property type="project" value="UniProtKB-EC"/>
</dbReference>
<dbReference type="InterPro" id="IPR035963">
    <property type="entry name" value="FERM_2"/>
</dbReference>
<dbReference type="InterPro" id="IPR014352">
    <property type="entry name" value="FERM/acyl-CoA-bd_prot_sf"/>
</dbReference>
<comment type="subcellular location">
    <subcellularLocation>
        <location evidence="1">Cytoplasm</location>
        <location evidence="1">Cytoskeleton</location>
    </subcellularLocation>
</comment>
<feature type="compositionally biased region" description="Polar residues" evidence="8">
    <location>
        <begin position="971"/>
        <end position="1002"/>
    </location>
</feature>
<evidence type="ECO:0000256" key="3">
    <source>
        <dbReference type="ARBA" id="ARBA00013064"/>
    </source>
</evidence>
<dbReference type="Proteomes" id="UP000749559">
    <property type="component" value="Unassembled WGS sequence"/>
</dbReference>
<dbReference type="InterPro" id="IPR000387">
    <property type="entry name" value="Tyr_Pase_dom"/>
</dbReference>
<evidence type="ECO:0000256" key="5">
    <source>
        <dbReference type="ARBA" id="ARBA00022801"/>
    </source>
</evidence>
<dbReference type="SUPFAM" id="SSF54236">
    <property type="entry name" value="Ubiquitin-like"/>
    <property type="match status" value="1"/>
</dbReference>
<evidence type="ECO:0000259" key="10">
    <source>
        <dbReference type="PROSITE" id="PS50056"/>
    </source>
</evidence>
<dbReference type="SMART" id="SM00404">
    <property type="entry name" value="PTPc_motif"/>
    <property type="match status" value="1"/>
</dbReference>
<dbReference type="FunFam" id="3.10.20.90:FF:000039">
    <property type="entry name" value="Tyrosine-protein phosphatase non-receptor type"/>
    <property type="match status" value="1"/>
</dbReference>
<dbReference type="Pfam" id="PF09379">
    <property type="entry name" value="FERM_N"/>
    <property type="match status" value="1"/>
</dbReference>
<dbReference type="PROSITE" id="PS00383">
    <property type="entry name" value="TYR_PHOSPHATASE_1"/>
    <property type="match status" value="1"/>
</dbReference>
<dbReference type="InterPro" id="IPR019749">
    <property type="entry name" value="Band_41_domain"/>
</dbReference>
<evidence type="ECO:0000256" key="7">
    <source>
        <dbReference type="ARBA" id="ARBA00023212"/>
    </source>
</evidence>
<dbReference type="Gene3D" id="2.30.29.30">
    <property type="entry name" value="Pleckstrin-homology domain (PH domain)/Phosphotyrosine-binding domain (PTB)"/>
    <property type="match status" value="1"/>
</dbReference>
<dbReference type="SUPFAM" id="SSF50729">
    <property type="entry name" value="PH domain-like"/>
    <property type="match status" value="1"/>
</dbReference>
<evidence type="ECO:0000256" key="2">
    <source>
        <dbReference type="ARBA" id="ARBA00009649"/>
    </source>
</evidence>
<dbReference type="SMART" id="SM00295">
    <property type="entry name" value="B41"/>
    <property type="match status" value="1"/>
</dbReference>
<dbReference type="PROSITE" id="PS50057">
    <property type="entry name" value="FERM_3"/>
    <property type="match status" value="1"/>
</dbReference>
<comment type="caution">
    <text evidence="12">The sequence shown here is derived from an EMBL/GenBank/DDBJ whole genome shotgun (WGS) entry which is preliminary data.</text>
</comment>
<feature type="region of interest" description="Disordered" evidence="8">
    <location>
        <begin position="377"/>
        <end position="432"/>
    </location>
</feature>
<dbReference type="Gene3D" id="3.90.190.10">
    <property type="entry name" value="Protein tyrosine phosphatase superfamily"/>
    <property type="match status" value="1"/>
</dbReference>
<feature type="region of interest" description="Disordered" evidence="8">
    <location>
        <begin position="863"/>
        <end position="883"/>
    </location>
</feature>
<dbReference type="InterPro" id="IPR029021">
    <property type="entry name" value="Prot-tyrosine_phosphatase-like"/>
</dbReference>
<dbReference type="PANTHER" id="PTHR45706:SF1">
    <property type="entry name" value="PEZ, ISOFORM A"/>
    <property type="match status" value="1"/>
</dbReference>
<sequence length="1401" mass="158732">MTGGSSNVIFHEKEVDVMPFGLKIKRTRRYNVSSKNLFVVCTQLLDTSSIECTLTSESTGFECLQSIAQRIELQQMQCFGLRYRNKKLQFRWVDLERPLKRQLDKHADNNLLYFGVMYYIIDAHLIEDEMARYQYYLQLKNDIIDGRLPCSHEQAVLVAGYSVQAEFGDFNEQKHTIDFYREYVLFPRNMTNDERILEGLTHELRIRHQHLLGIEPQMLEIQYILYVQQMEGYGVEYYPAKDEASTELLLGASVDGMFVNFKHVDEKPSIFYKWSSIKSLVSNKRNLGLQIIGQSKVVIYQMDDPETAKYVCKLCSLRHRFYTQTKDLIEDGTLTHGVAFVNEPNSTERSVDVHQDLPSLDQLEQHKDAVLKNQNNYPQSENQETSHHHPQGYLPNDPYPQGYLPNDPHPQGYIHNEQSSQSPSSSEPHIQSYTASDPAQYLHNDSNTQHYINEPQVHGDQNSQSYQITSDVNPQLYNQNNLYNQTEGHLPSYSTAVPNPQSYTSLDVLGSQFGASQASLEQPQAEIPYTEGLYTNLPSTSGDMVKGSQYSADSVDTLDSVNSGGNLKMQQKQGMAVSVTSLGYPPASTPPPPVPNIELPAYRPSPDYNHVMESRLRGMPSNQNSVQFQQQTSPQQLNQQHQFSFSQAANIGSSHVYSRPETMAYSQPEIGQSPPFYQEYLNSVMKENPQIYAQPFVDANGHIHYRPVEQVYRPRNPVDRSSSLIVHSTYANSSPDLHTQGLLVSSTSETMINEPMFTQPKAYKPPPPYNPRNSSSTPDLAGSQQLVASNNELTSLVSHRNINLTNELVVQSRLHHSVDNLAEAVESLEIPNSLNEIDRKISDSSSEHSNLTFVTKNLSRPSSVSVSHDMSISDMTPSPTTPAPVMGLSMIERLQREMQAQAMINQAPGSQQPQENNIQTMNSESNMDQASGSTHQNMNNVDPRLPPSLQALAAMGALPSPPPYRPPGVTKTINQNVGSFDSSDAESIQCLDTTRAQSEPSITHSKTSSLDTTSLSHNVDAQSLGPETRSLGADTISLTPQAEETEVVQMRNKRDSTVSSEEETRSDTSEEEVKVKRRSMGPLKMAAMNGLSMSRASMLLAEADDSRAPTDERRKKFENKLEDGQVFMEFEQIPKKREHCTCNAATHPENANRNRFREVYPYDDNRVKIPPSRSNSLGYINASHIKMHIASDDWLYIATQAPLDNTVSEFWQMIWESEVYVIAMLTEIQEQGKQKCCSYWPRVGDKSPMQFGDFQIYMQFCNKTEWFNTSRLTVKHLPSKCERELWHLQYTDWPEKGCPEDIHGFLAYLDEIDCVRRHAYSEHPDNKLTPILVHCSAGVGRTGVVILAEIMKACLERNETIEIPKVLRQLREQRMHIVQTVGQYSFVYRILIQYLKNSRLI</sequence>
<evidence type="ECO:0000313" key="13">
    <source>
        <dbReference type="Proteomes" id="UP000749559"/>
    </source>
</evidence>
<dbReference type="CDD" id="cd14473">
    <property type="entry name" value="FERM_B-lobe"/>
    <property type="match status" value="1"/>
</dbReference>
<dbReference type="EC" id="3.1.3.48" evidence="3"/>
<dbReference type="PROSITE" id="PS50056">
    <property type="entry name" value="TYR_PHOSPHATASE_2"/>
    <property type="match status" value="1"/>
</dbReference>
<dbReference type="InterPro" id="IPR000299">
    <property type="entry name" value="FERM_domain"/>
</dbReference>
<keyword evidence="5" id="KW-0378">Hydrolase</keyword>
<feature type="domain" description="Tyrosine specific protein phosphatases" evidence="10">
    <location>
        <begin position="1306"/>
        <end position="1385"/>
    </location>
</feature>
<dbReference type="InterPro" id="IPR000242">
    <property type="entry name" value="PTP_cat"/>
</dbReference>
<dbReference type="PANTHER" id="PTHR45706">
    <property type="entry name" value="TYROSINE-PROTEIN PHOSPHATASE"/>
    <property type="match status" value="1"/>
</dbReference>
<feature type="region of interest" description="Disordered" evidence="8">
    <location>
        <begin position="1048"/>
        <end position="1076"/>
    </location>
</feature>
<comment type="similarity">
    <text evidence="2">Belongs to the protein-tyrosine phosphatase family. Non-receptor class subfamily.</text>
</comment>
<dbReference type="PRINTS" id="PR00935">
    <property type="entry name" value="BAND41"/>
</dbReference>
<reference evidence="12" key="1">
    <citation type="submission" date="2022-03" db="EMBL/GenBank/DDBJ databases">
        <authorList>
            <person name="Martin C."/>
        </authorList>
    </citation>
    <scope>NUCLEOTIDE SEQUENCE</scope>
</reference>
<organism evidence="12 13">
    <name type="scientific">Owenia fusiformis</name>
    <name type="common">Polychaete worm</name>
    <dbReference type="NCBI Taxonomy" id="6347"/>
    <lineage>
        <taxon>Eukaryota</taxon>
        <taxon>Metazoa</taxon>
        <taxon>Spiralia</taxon>
        <taxon>Lophotrochozoa</taxon>
        <taxon>Annelida</taxon>
        <taxon>Polychaeta</taxon>
        <taxon>Sedentaria</taxon>
        <taxon>Canalipalpata</taxon>
        <taxon>Sabellida</taxon>
        <taxon>Oweniida</taxon>
        <taxon>Oweniidae</taxon>
        <taxon>Owenia</taxon>
    </lineage>
</organism>
<dbReference type="InterPro" id="IPR041782">
    <property type="entry name" value="PTPN14/21_FERM_C"/>
</dbReference>
<evidence type="ECO:0000313" key="12">
    <source>
        <dbReference type="EMBL" id="CAH1791812.1"/>
    </source>
</evidence>
<dbReference type="InterPro" id="IPR019748">
    <property type="entry name" value="FERM_central"/>
</dbReference>
<evidence type="ECO:0000256" key="8">
    <source>
        <dbReference type="SAM" id="MobiDB-lite"/>
    </source>
</evidence>
<feature type="compositionally biased region" description="Basic and acidic residues" evidence="8">
    <location>
        <begin position="1052"/>
        <end position="1074"/>
    </location>
</feature>
<name>A0A8S4PFN1_OWEFU</name>